<evidence type="ECO:0000256" key="1">
    <source>
        <dbReference type="ARBA" id="ARBA00004123"/>
    </source>
</evidence>
<evidence type="ECO:0000313" key="8">
    <source>
        <dbReference type="EMBL" id="PVD35505.1"/>
    </source>
</evidence>
<organism evidence="8 9">
    <name type="scientific">Pomacea canaliculata</name>
    <name type="common">Golden apple snail</name>
    <dbReference type="NCBI Taxonomy" id="400727"/>
    <lineage>
        <taxon>Eukaryota</taxon>
        <taxon>Metazoa</taxon>
        <taxon>Spiralia</taxon>
        <taxon>Lophotrochozoa</taxon>
        <taxon>Mollusca</taxon>
        <taxon>Gastropoda</taxon>
        <taxon>Caenogastropoda</taxon>
        <taxon>Architaenioglossa</taxon>
        <taxon>Ampullarioidea</taxon>
        <taxon>Ampullariidae</taxon>
        <taxon>Pomacea</taxon>
    </lineage>
</organism>
<evidence type="ECO:0008006" key="10">
    <source>
        <dbReference type="Google" id="ProtNLM"/>
    </source>
</evidence>
<evidence type="ECO:0000256" key="2">
    <source>
        <dbReference type="ARBA" id="ARBA00022737"/>
    </source>
</evidence>
<dbReference type="Proteomes" id="UP000245119">
    <property type="component" value="Linkage Group LG2"/>
</dbReference>
<comment type="caution">
    <text evidence="8">The sequence shown here is derived from an EMBL/GenBank/DDBJ whole genome shotgun (WGS) entry which is preliminary data.</text>
</comment>
<sequence length="783" mass="88110">MGCSPHKAGSHTWGARRTLDNSNEPHRWIRRHEGNFPAISILVTDPLPLVSAICAGFHRFQHGSRKQFGLEKKNSINSVYKRLKRKEGESYAEFLSRGRAEFAALPPKAVWGLKRRTALTVFIKRLKRKEGESYAEFLSRGRAEFAALPPARVLVRIGAALYFEVEMNKINYTAAHDNLPRHVFAKKPLQTPSNITHLRQCVQKVFNDSYGRALGKEDCYSPFPYKKHFLAPVVKVTGMPEGVQFKHPANYGASKLRQIIANKALIKMELIAPSATEVIQSSVEADIGKAEFAALPPVAKKILATEAAAPAFSETVEEKKLFMKQLEQQLKKVARVLVRIGAALYFEVEMNKINYTAAHDNLPRQVFAKKPLQTPSNITHLRQCVQKVFNDSYVSIKRQGRICSPATSRKKKKELATEAAAPAFSETVKEKKLFMKQLEQQLKKVARVLVRIGAALYFEALLVRTQEQPDDHQPTYTDHNKAAELQASLGNVCRQQIFVRIKESPYIGIMLDESLDVAVQKKLVIFCRVIDEEVGQTEFAANIEVKDGKADTIMDTIMDFLHDVDVPLERVSGIGTDGAAVMVGRLNGVGGQLQKQEPQACWNLVCGLTGWPLCVSGLQRVSPTWRLCRQPWPNIFDFFHYSACRYNKLRELKGVDEKHRCSKVFQKDSIDIRQVEDMLAATSATLKDLAEHPGSVLQDFFTQVADSGHFQGITVTGSEDIVRRIGTDFVREIHQEMDKQFPANDMAVLKDLATVLDPSHLPHTQEEIREHGKEALERLLTQI</sequence>
<comment type="subcellular location">
    <subcellularLocation>
        <location evidence="1">Nucleus</location>
    </subcellularLocation>
</comment>
<dbReference type="EMBL" id="PZQS01000002">
    <property type="protein sequence ID" value="PVD35505.1"/>
    <property type="molecule type" value="Genomic_DNA"/>
</dbReference>
<keyword evidence="3" id="KW-0805">Transcription regulation</keyword>
<dbReference type="PANTHER" id="PTHR46880:SF5">
    <property type="entry name" value="DUF4371 DOMAIN-CONTAINING PROTEIN"/>
    <property type="match status" value="1"/>
</dbReference>
<accession>A0A2T7PQ20</accession>
<dbReference type="GO" id="GO:0005634">
    <property type="term" value="C:nucleus"/>
    <property type="evidence" value="ECO:0007669"/>
    <property type="project" value="UniProtKB-SubCell"/>
</dbReference>
<keyword evidence="5" id="KW-0804">Transcription</keyword>
<proteinExistence type="predicted"/>
<keyword evidence="9" id="KW-1185">Reference proteome</keyword>
<evidence type="ECO:0000256" key="7">
    <source>
        <dbReference type="SAM" id="MobiDB-lite"/>
    </source>
</evidence>
<dbReference type="PANTHER" id="PTHR46880">
    <property type="entry name" value="RAS-ASSOCIATING DOMAIN-CONTAINING PROTEIN"/>
    <property type="match status" value="1"/>
</dbReference>
<keyword evidence="2" id="KW-0677">Repeat</keyword>
<evidence type="ECO:0000256" key="4">
    <source>
        <dbReference type="ARBA" id="ARBA00023125"/>
    </source>
</evidence>
<dbReference type="PROSITE" id="PS51139">
    <property type="entry name" value="GTF2I"/>
    <property type="match status" value="1"/>
</dbReference>
<evidence type="ECO:0000256" key="3">
    <source>
        <dbReference type="ARBA" id="ARBA00023015"/>
    </source>
</evidence>
<evidence type="ECO:0000256" key="5">
    <source>
        <dbReference type="ARBA" id="ARBA00023163"/>
    </source>
</evidence>
<name>A0A2T7PQ20_POMCA</name>
<gene>
    <name evidence="8" type="ORF">C0Q70_02468</name>
</gene>
<dbReference type="OrthoDB" id="10000786at2759"/>
<dbReference type="AlphaFoldDB" id="A0A2T7PQ20"/>
<dbReference type="Pfam" id="PF02946">
    <property type="entry name" value="GTF2I"/>
    <property type="match status" value="1"/>
</dbReference>
<evidence type="ECO:0000313" key="9">
    <source>
        <dbReference type="Proteomes" id="UP000245119"/>
    </source>
</evidence>
<keyword evidence="4" id="KW-0238">DNA-binding</keyword>
<dbReference type="Gene3D" id="3.90.1460.10">
    <property type="entry name" value="GTF2I-like"/>
    <property type="match status" value="1"/>
</dbReference>
<protein>
    <recommendedName>
        <fullName evidence="10">DUF4371 domain-containing protein</fullName>
    </recommendedName>
</protein>
<dbReference type="SUPFAM" id="SSF117773">
    <property type="entry name" value="GTF2I-like repeat"/>
    <property type="match status" value="1"/>
</dbReference>
<feature type="region of interest" description="Disordered" evidence="7">
    <location>
        <begin position="1"/>
        <end position="20"/>
    </location>
</feature>
<dbReference type="InterPro" id="IPR036647">
    <property type="entry name" value="GTF2I-like_rpt_sf"/>
</dbReference>
<dbReference type="InterPro" id="IPR004212">
    <property type="entry name" value="GTF2I"/>
</dbReference>
<keyword evidence="6" id="KW-0539">Nucleus</keyword>
<dbReference type="GO" id="GO:0003677">
    <property type="term" value="F:DNA binding"/>
    <property type="evidence" value="ECO:0007669"/>
    <property type="project" value="UniProtKB-KW"/>
</dbReference>
<reference evidence="8 9" key="1">
    <citation type="submission" date="2018-04" db="EMBL/GenBank/DDBJ databases">
        <title>The genome of golden apple snail Pomacea canaliculata provides insight into stress tolerance and invasive adaptation.</title>
        <authorList>
            <person name="Liu C."/>
            <person name="Liu B."/>
            <person name="Ren Y."/>
            <person name="Zhang Y."/>
            <person name="Wang H."/>
            <person name="Li S."/>
            <person name="Jiang F."/>
            <person name="Yin L."/>
            <person name="Zhang G."/>
            <person name="Qian W."/>
            <person name="Fan W."/>
        </authorList>
    </citation>
    <scope>NUCLEOTIDE SEQUENCE [LARGE SCALE GENOMIC DNA]</scope>
    <source>
        <strain evidence="8">SZHN2017</strain>
        <tissue evidence="8">Muscle</tissue>
    </source>
</reference>
<evidence type="ECO:0000256" key="6">
    <source>
        <dbReference type="ARBA" id="ARBA00023242"/>
    </source>
</evidence>